<dbReference type="InterPro" id="IPR036663">
    <property type="entry name" value="Fumarylacetoacetase_C_sf"/>
</dbReference>
<evidence type="ECO:0000313" key="5">
    <source>
        <dbReference type="Proteomes" id="UP001305779"/>
    </source>
</evidence>
<dbReference type="SUPFAM" id="SSF56529">
    <property type="entry name" value="FAH"/>
    <property type="match status" value="1"/>
</dbReference>
<evidence type="ECO:0000313" key="4">
    <source>
        <dbReference type="EMBL" id="KAK4501241.1"/>
    </source>
</evidence>
<proteinExistence type="inferred from homology"/>
<comment type="caution">
    <text evidence="4">The sequence shown here is derived from an EMBL/GenBank/DDBJ whole genome shotgun (WGS) entry which is preliminary data.</text>
</comment>
<organism evidence="4 5">
    <name type="scientific">Zasmidium cellare</name>
    <name type="common">Wine cellar mold</name>
    <name type="synonym">Racodium cellare</name>
    <dbReference type="NCBI Taxonomy" id="395010"/>
    <lineage>
        <taxon>Eukaryota</taxon>
        <taxon>Fungi</taxon>
        <taxon>Dikarya</taxon>
        <taxon>Ascomycota</taxon>
        <taxon>Pezizomycotina</taxon>
        <taxon>Dothideomycetes</taxon>
        <taxon>Dothideomycetidae</taxon>
        <taxon>Mycosphaerellales</taxon>
        <taxon>Mycosphaerellaceae</taxon>
        <taxon>Zasmidium</taxon>
    </lineage>
</organism>
<dbReference type="EMBL" id="JAXOVC010000005">
    <property type="protein sequence ID" value="KAK4501241.1"/>
    <property type="molecule type" value="Genomic_DNA"/>
</dbReference>
<keyword evidence="2" id="KW-0479">Metal-binding</keyword>
<accession>A0ABR0EI95</accession>
<dbReference type="InterPro" id="IPR051121">
    <property type="entry name" value="FAH"/>
</dbReference>
<dbReference type="Gene3D" id="3.90.850.10">
    <property type="entry name" value="Fumarylacetoacetase-like, C-terminal domain"/>
    <property type="match status" value="1"/>
</dbReference>
<gene>
    <name evidence="4" type="ORF">PRZ48_007048</name>
</gene>
<protein>
    <recommendedName>
        <fullName evidence="3">Fumarylacetoacetase-like C-terminal domain-containing protein</fullName>
    </recommendedName>
</protein>
<evidence type="ECO:0000256" key="1">
    <source>
        <dbReference type="ARBA" id="ARBA00010211"/>
    </source>
</evidence>
<dbReference type="InterPro" id="IPR011234">
    <property type="entry name" value="Fumarylacetoacetase-like_C"/>
</dbReference>
<comment type="similarity">
    <text evidence="1">Belongs to the FAH family.</text>
</comment>
<feature type="domain" description="Fumarylacetoacetase-like C-terminal" evidence="3">
    <location>
        <begin position="89"/>
        <end position="300"/>
    </location>
</feature>
<dbReference type="PANTHER" id="PTHR42796:SF4">
    <property type="entry name" value="FUMARYLACETOACETATE HYDROLASE DOMAIN-CONTAINING PROTEIN 2A"/>
    <property type="match status" value="1"/>
</dbReference>
<dbReference type="PANTHER" id="PTHR42796">
    <property type="entry name" value="FUMARYLACETOACETATE HYDROLASE DOMAIN-CONTAINING PROTEIN 2A-RELATED"/>
    <property type="match status" value="1"/>
</dbReference>
<dbReference type="Proteomes" id="UP001305779">
    <property type="component" value="Unassembled WGS sequence"/>
</dbReference>
<evidence type="ECO:0000256" key="2">
    <source>
        <dbReference type="ARBA" id="ARBA00022723"/>
    </source>
</evidence>
<sequence>MASFALTTIQDGDNFQAALVIDQNLYPLSTLSSSPVINKSVLQLLQDWATNLPFLQSLTTQITSKTLTATPISLKNVTLATPIHHPNKLLAVGANYTSHLQEMGLPAEKWDPMPFFSCPPSTSMVGPGKTVRYPSGTKQFDWECELTVVLGKSLRDASVDEARDAIAGYTIGLDLSCRDLITSGPKGLMDIMRGKAQDGMKPCGPYFIPKECLTEDVNDMPVELKVNGEVMISGSTKEMLWKPEECLVEISKIVTLEAGDMIMTGTPAGSAKSYGGRWLRVGDRIEARIGGLGVLEVEVVE</sequence>
<keyword evidence="5" id="KW-1185">Reference proteome</keyword>
<dbReference type="Pfam" id="PF01557">
    <property type="entry name" value="FAA_hydrolase"/>
    <property type="match status" value="1"/>
</dbReference>
<reference evidence="4 5" key="1">
    <citation type="journal article" date="2023" name="G3 (Bethesda)">
        <title>A chromosome-level genome assembly of Zasmidium syzygii isolated from banana leaves.</title>
        <authorList>
            <person name="van Westerhoven A.C."/>
            <person name="Mehrabi R."/>
            <person name="Talebi R."/>
            <person name="Steentjes M.B.F."/>
            <person name="Corcolon B."/>
            <person name="Chong P.A."/>
            <person name="Kema G.H.J."/>
            <person name="Seidl M.F."/>
        </authorList>
    </citation>
    <scope>NUCLEOTIDE SEQUENCE [LARGE SCALE GENOMIC DNA]</scope>
    <source>
        <strain evidence="4 5">P124</strain>
    </source>
</reference>
<name>A0ABR0EI95_ZASCE</name>
<evidence type="ECO:0000259" key="3">
    <source>
        <dbReference type="Pfam" id="PF01557"/>
    </source>
</evidence>